<evidence type="ECO:0000256" key="1">
    <source>
        <dbReference type="ARBA" id="ARBA00000900"/>
    </source>
</evidence>
<keyword evidence="10 13" id="KW-0472">Membrane</keyword>
<reference evidence="15 17" key="1">
    <citation type="submission" date="2015-02" db="EMBL/GenBank/DDBJ databases">
        <authorList>
            <person name="Chooi Y.-H."/>
        </authorList>
    </citation>
    <scope>NUCLEOTIDE SEQUENCE [LARGE SCALE GENOMIC DNA]</scope>
    <source>
        <strain evidence="15">E3</strain>
    </source>
</reference>
<name>A0A0G4IX59_PLABS</name>
<dbReference type="GO" id="GO:0016567">
    <property type="term" value="P:protein ubiquitination"/>
    <property type="evidence" value="ECO:0007669"/>
    <property type="project" value="UniProtKB-UniPathway"/>
</dbReference>
<feature type="compositionally biased region" description="Basic and acidic residues" evidence="12">
    <location>
        <begin position="75"/>
        <end position="98"/>
    </location>
</feature>
<reference evidence="16 18" key="2">
    <citation type="submission" date="2018-03" db="EMBL/GenBank/DDBJ databases">
        <authorList>
            <person name="Fogelqvist J."/>
        </authorList>
    </citation>
    <scope>NUCLEOTIDE SEQUENCE [LARGE SCALE GENOMIC DNA]</scope>
</reference>
<dbReference type="OrthoDB" id="6270329at2759"/>
<evidence type="ECO:0000256" key="10">
    <source>
        <dbReference type="ARBA" id="ARBA00023136"/>
    </source>
</evidence>
<keyword evidence="13" id="KW-0812">Transmembrane</keyword>
<keyword evidence="16" id="KW-0496">Mitochondrion</keyword>
<protein>
    <recommendedName>
        <fullName evidence="4">RING-type E3 ubiquitin transferase</fullName>
        <ecNumber evidence="4">2.3.2.27</ecNumber>
    </recommendedName>
</protein>
<keyword evidence="6" id="KW-0479">Metal-binding</keyword>
<dbReference type="Proteomes" id="UP000039324">
    <property type="component" value="Unassembled WGS sequence"/>
</dbReference>
<dbReference type="GO" id="GO:0061630">
    <property type="term" value="F:ubiquitin protein ligase activity"/>
    <property type="evidence" value="ECO:0007669"/>
    <property type="project" value="UniProtKB-EC"/>
</dbReference>
<evidence type="ECO:0000256" key="4">
    <source>
        <dbReference type="ARBA" id="ARBA00012483"/>
    </source>
</evidence>
<evidence type="ECO:0000256" key="2">
    <source>
        <dbReference type="ARBA" id="ARBA00004308"/>
    </source>
</evidence>
<dbReference type="EMBL" id="CDSF01000095">
    <property type="protein sequence ID" value="CEO99920.1"/>
    <property type="molecule type" value="Genomic_DNA"/>
</dbReference>
<evidence type="ECO:0000256" key="9">
    <source>
        <dbReference type="ARBA" id="ARBA00022833"/>
    </source>
</evidence>
<dbReference type="InterPro" id="IPR013083">
    <property type="entry name" value="Znf_RING/FYVE/PHD"/>
</dbReference>
<dbReference type="STRING" id="37360.A0A0G4IX59"/>
<evidence type="ECO:0000256" key="8">
    <source>
        <dbReference type="ARBA" id="ARBA00022786"/>
    </source>
</evidence>
<gene>
    <name evidence="15" type="ORF">PBRA_007654</name>
    <name evidence="16" type="ORF">PLBR_LOCUS6767</name>
</gene>
<dbReference type="Gene3D" id="3.30.40.10">
    <property type="entry name" value="Zinc/RING finger domain, C3HC4 (zinc finger)"/>
    <property type="match status" value="1"/>
</dbReference>
<evidence type="ECO:0000256" key="3">
    <source>
        <dbReference type="ARBA" id="ARBA00004906"/>
    </source>
</evidence>
<sequence length="180" mass="20041">MSDDDKQKKKDDGGSPLDCNICWDVAKKPVITLCGHMYCWPCLHQWLESNQTTCPVCRAGVTRENVVPFFGRGSSSREDPRDDPTIPERPTRPREEPRPRRRAMPAFSDIFHTDFTTGGNTNGGLTFFPGLFGFQMNFGDGAGANNQPAGRNEPYDPARDLLSRAFLLLGAALLICILFM</sequence>
<keyword evidence="7 11" id="KW-0863">Zinc-finger</keyword>
<evidence type="ECO:0000256" key="13">
    <source>
        <dbReference type="SAM" id="Phobius"/>
    </source>
</evidence>
<keyword evidence="5" id="KW-0808">Transferase</keyword>
<dbReference type="PROSITE" id="PS00518">
    <property type="entry name" value="ZF_RING_1"/>
    <property type="match status" value="1"/>
</dbReference>
<evidence type="ECO:0000256" key="7">
    <source>
        <dbReference type="ARBA" id="ARBA00022771"/>
    </source>
</evidence>
<evidence type="ECO:0000313" key="18">
    <source>
        <dbReference type="Proteomes" id="UP000290189"/>
    </source>
</evidence>
<evidence type="ECO:0000256" key="11">
    <source>
        <dbReference type="PROSITE-ProRule" id="PRU00175"/>
    </source>
</evidence>
<comment type="subcellular location">
    <subcellularLocation>
        <location evidence="2">Endomembrane system</location>
    </subcellularLocation>
</comment>
<evidence type="ECO:0000313" key="16">
    <source>
        <dbReference type="EMBL" id="SPQ99552.1"/>
    </source>
</evidence>
<evidence type="ECO:0000256" key="12">
    <source>
        <dbReference type="SAM" id="MobiDB-lite"/>
    </source>
</evidence>
<dbReference type="SMART" id="SM00184">
    <property type="entry name" value="RING"/>
    <property type="match status" value="1"/>
</dbReference>
<dbReference type="InterPro" id="IPR001841">
    <property type="entry name" value="Znf_RING"/>
</dbReference>
<dbReference type="InterPro" id="IPR018957">
    <property type="entry name" value="Znf_C3HC4_RING-type"/>
</dbReference>
<keyword evidence="9" id="KW-0862">Zinc</keyword>
<dbReference type="PANTHER" id="PTHR12313">
    <property type="entry name" value="E3 UBIQUITIN-PROTEIN LIGASE RNF5-RELATED"/>
    <property type="match status" value="1"/>
</dbReference>
<organism evidence="15 17">
    <name type="scientific">Plasmodiophora brassicae</name>
    <name type="common">Clubroot disease agent</name>
    <dbReference type="NCBI Taxonomy" id="37360"/>
    <lineage>
        <taxon>Eukaryota</taxon>
        <taxon>Sar</taxon>
        <taxon>Rhizaria</taxon>
        <taxon>Endomyxa</taxon>
        <taxon>Phytomyxea</taxon>
        <taxon>Plasmodiophorida</taxon>
        <taxon>Plasmodiophoridae</taxon>
        <taxon>Plasmodiophora</taxon>
    </lineage>
</organism>
<keyword evidence="17" id="KW-1185">Reference proteome</keyword>
<dbReference type="AlphaFoldDB" id="A0A0G4IX59"/>
<accession>A0A0G4IX59</accession>
<keyword evidence="8" id="KW-0833">Ubl conjugation pathway</keyword>
<evidence type="ECO:0000256" key="6">
    <source>
        <dbReference type="ARBA" id="ARBA00022723"/>
    </source>
</evidence>
<dbReference type="EC" id="2.3.2.27" evidence="4"/>
<dbReference type="OMA" id="YKWLQVF"/>
<dbReference type="GO" id="GO:0008270">
    <property type="term" value="F:zinc ion binding"/>
    <property type="evidence" value="ECO:0007669"/>
    <property type="project" value="UniProtKB-KW"/>
</dbReference>
<evidence type="ECO:0000259" key="14">
    <source>
        <dbReference type="PROSITE" id="PS50089"/>
    </source>
</evidence>
<keyword evidence="13" id="KW-1133">Transmembrane helix</keyword>
<dbReference type="SUPFAM" id="SSF57850">
    <property type="entry name" value="RING/U-box"/>
    <property type="match status" value="1"/>
</dbReference>
<dbReference type="PROSITE" id="PS50089">
    <property type="entry name" value="ZF_RING_2"/>
    <property type="match status" value="1"/>
</dbReference>
<comment type="catalytic activity">
    <reaction evidence="1">
        <text>S-ubiquitinyl-[E2 ubiquitin-conjugating enzyme]-L-cysteine + [acceptor protein]-L-lysine = [E2 ubiquitin-conjugating enzyme]-L-cysteine + N(6)-ubiquitinyl-[acceptor protein]-L-lysine.</text>
        <dbReference type="EC" id="2.3.2.27"/>
    </reaction>
</comment>
<dbReference type="InterPro" id="IPR017907">
    <property type="entry name" value="Znf_RING_CS"/>
</dbReference>
<evidence type="ECO:0000256" key="5">
    <source>
        <dbReference type="ARBA" id="ARBA00022679"/>
    </source>
</evidence>
<comment type="pathway">
    <text evidence="3">Protein modification; protein ubiquitination.</text>
</comment>
<dbReference type="UniPathway" id="UPA00143"/>
<evidence type="ECO:0000313" key="17">
    <source>
        <dbReference type="Proteomes" id="UP000039324"/>
    </source>
</evidence>
<feature type="region of interest" description="Disordered" evidence="12">
    <location>
        <begin position="69"/>
        <end position="103"/>
    </location>
</feature>
<dbReference type="EMBL" id="OVEO01000012">
    <property type="protein sequence ID" value="SPQ99552.1"/>
    <property type="molecule type" value="Genomic_DNA"/>
</dbReference>
<feature type="domain" description="RING-type" evidence="14">
    <location>
        <begin position="19"/>
        <end position="58"/>
    </location>
</feature>
<dbReference type="GO" id="GO:0005783">
    <property type="term" value="C:endoplasmic reticulum"/>
    <property type="evidence" value="ECO:0007669"/>
    <property type="project" value="InterPro"/>
</dbReference>
<proteinExistence type="predicted"/>
<feature type="transmembrane region" description="Helical" evidence="13">
    <location>
        <begin position="161"/>
        <end position="179"/>
    </location>
</feature>
<dbReference type="Proteomes" id="UP000290189">
    <property type="component" value="Unassembled WGS sequence"/>
</dbReference>
<evidence type="ECO:0000313" key="15">
    <source>
        <dbReference type="EMBL" id="CEO99920.1"/>
    </source>
</evidence>
<dbReference type="GO" id="GO:0006511">
    <property type="term" value="P:ubiquitin-dependent protein catabolic process"/>
    <property type="evidence" value="ECO:0007669"/>
    <property type="project" value="InterPro"/>
</dbReference>
<dbReference type="InterPro" id="IPR045103">
    <property type="entry name" value="RNF5/RNF185-like"/>
</dbReference>
<geneLocation type="mitochondrion" evidence="16"/>
<dbReference type="Pfam" id="PF00097">
    <property type="entry name" value="zf-C3HC4"/>
    <property type="match status" value="1"/>
</dbReference>